<evidence type="ECO:0000313" key="2">
    <source>
        <dbReference type="Proteomes" id="UP000823775"/>
    </source>
</evidence>
<gene>
    <name evidence="1" type="ORF">HAX54_006093</name>
</gene>
<proteinExistence type="predicted"/>
<dbReference type="Proteomes" id="UP000823775">
    <property type="component" value="Unassembled WGS sequence"/>
</dbReference>
<comment type="caution">
    <text evidence="1">The sequence shown here is derived from an EMBL/GenBank/DDBJ whole genome shotgun (WGS) entry which is preliminary data.</text>
</comment>
<sequence length="113" mass="12439">MVPDVFQPVGRLFLEFFRTSRLNSISRIKFRAILIAPSQAFFTCDGIDGSPVAIREPTLLFFYGPMPFQDLSVTPSMALRSFSYLVQQDPVSIGNGTGKSPIGIHGPPVAFFP</sequence>
<accession>A0ABS8TAY3</accession>
<organism evidence="1 2">
    <name type="scientific">Datura stramonium</name>
    <name type="common">Jimsonweed</name>
    <name type="synonym">Common thornapple</name>
    <dbReference type="NCBI Taxonomy" id="4076"/>
    <lineage>
        <taxon>Eukaryota</taxon>
        <taxon>Viridiplantae</taxon>
        <taxon>Streptophyta</taxon>
        <taxon>Embryophyta</taxon>
        <taxon>Tracheophyta</taxon>
        <taxon>Spermatophyta</taxon>
        <taxon>Magnoliopsida</taxon>
        <taxon>eudicotyledons</taxon>
        <taxon>Gunneridae</taxon>
        <taxon>Pentapetalae</taxon>
        <taxon>asterids</taxon>
        <taxon>lamiids</taxon>
        <taxon>Solanales</taxon>
        <taxon>Solanaceae</taxon>
        <taxon>Solanoideae</taxon>
        <taxon>Datureae</taxon>
        <taxon>Datura</taxon>
    </lineage>
</organism>
<keyword evidence="2" id="KW-1185">Reference proteome</keyword>
<reference evidence="1 2" key="1">
    <citation type="journal article" date="2021" name="BMC Genomics">
        <title>Datura genome reveals duplications of psychoactive alkaloid biosynthetic genes and high mutation rate following tissue culture.</title>
        <authorList>
            <person name="Rajewski A."/>
            <person name="Carter-House D."/>
            <person name="Stajich J."/>
            <person name="Litt A."/>
        </authorList>
    </citation>
    <scope>NUCLEOTIDE SEQUENCE [LARGE SCALE GENOMIC DNA]</scope>
    <source>
        <strain evidence="1">AR-01</strain>
    </source>
</reference>
<name>A0ABS8TAY3_DATST</name>
<protein>
    <submittedName>
        <fullName evidence="1">Uncharacterized protein</fullName>
    </submittedName>
</protein>
<evidence type="ECO:0000313" key="1">
    <source>
        <dbReference type="EMBL" id="MCD7468150.1"/>
    </source>
</evidence>
<dbReference type="EMBL" id="JACEIK010001302">
    <property type="protein sequence ID" value="MCD7468150.1"/>
    <property type="molecule type" value="Genomic_DNA"/>
</dbReference>